<dbReference type="InterPro" id="IPR013328">
    <property type="entry name" value="6PGD_dom2"/>
</dbReference>
<evidence type="ECO:0000259" key="1">
    <source>
        <dbReference type="Pfam" id="PF00725"/>
    </source>
</evidence>
<dbReference type="Pfam" id="PF00725">
    <property type="entry name" value="3HCDH"/>
    <property type="match status" value="1"/>
</dbReference>
<evidence type="ECO:0000313" key="2">
    <source>
        <dbReference type="EMBL" id="NCI48593.1"/>
    </source>
</evidence>
<keyword evidence="3" id="KW-1185">Reference proteome</keyword>
<dbReference type="SUPFAM" id="SSF48179">
    <property type="entry name" value="6-phosphogluconate dehydrogenase C-terminal domain-like"/>
    <property type="match status" value="1"/>
</dbReference>
<comment type="caution">
    <text evidence="2">The sequence shown here is derived from an EMBL/GenBank/DDBJ whole genome shotgun (WGS) entry which is preliminary data.</text>
</comment>
<dbReference type="InterPro" id="IPR008927">
    <property type="entry name" value="6-PGluconate_DH-like_C_sf"/>
</dbReference>
<sequence>MYIIVKAGTQQKEEFLSKGFPEAVRVEFITGGAVASNADAYFDLCFEEEGPAFAGITQQPVFVNAVIGTCKELPANCIRINAWNGFLKREIVEIAGNDGSLIANAEEILNALGWKFQVVPDVPGMIAARVIAMIVNEAYYGLGDGISTKKDIDTAMKLGTNYPFGPFEWSARIGLGKIASLLHKLNETDSRYAVAPALDKEVNEL</sequence>
<proteinExistence type="predicted"/>
<dbReference type="PANTHER" id="PTHR48075">
    <property type="entry name" value="3-HYDROXYACYL-COA DEHYDROGENASE FAMILY PROTEIN"/>
    <property type="match status" value="1"/>
</dbReference>
<feature type="domain" description="3-hydroxyacyl-CoA dehydrogenase C-terminal" evidence="1">
    <location>
        <begin position="124"/>
        <end position="200"/>
    </location>
</feature>
<dbReference type="InterPro" id="IPR006108">
    <property type="entry name" value="3HC_DH_C"/>
</dbReference>
<protein>
    <recommendedName>
        <fullName evidence="1">3-hydroxyacyl-CoA dehydrogenase C-terminal domain-containing protein</fullName>
    </recommendedName>
</protein>
<dbReference type="RefSeq" id="WP_161816914.1">
    <property type="nucleotide sequence ID" value="NZ_JAACJS010000002.1"/>
</dbReference>
<dbReference type="Gene3D" id="1.10.1040.10">
    <property type="entry name" value="N-(1-d-carboxylethyl)-l-norvaline Dehydrogenase, domain 2"/>
    <property type="match status" value="1"/>
</dbReference>
<accession>A0ABW9ZTQ9</accession>
<reference evidence="2 3" key="1">
    <citation type="submission" date="2020-01" db="EMBL/GenBank/DDBJ databases">
        <title>Genome analysis.</title>
        <authorList>
            <person name="Wu S."/>
            <person name="Wang G."/>
        </authorList>
    </citation>
    <scope>NUCLEOTIDE SEQUENCE [LARGE SCALE GENOMIC DNA]</scope>
    <source>
        <strain evidence="2 3">SYL130</strain>
    </source>
</reference>
<organism evidence="2 3">
    <name type="scientific">Sediminibacterium roseum</name>
    <dbReference type="NCBI Taxonomy" id="1978412"/>
    <lineage>
        <taxon>Bacteria</taxon>
        <taxon>Pseudomonadati</taxon>
        <taxon>Bacteroidota</taxon>
        <taxon>Chitinophagia</taxon>
        <taxon>Chitinophagales</taxon>
        <taxon>Chitinophagaceae</taxon>
        <taxon>Sediminibacterium</taxon>
    </lineage>
</organism>
<evidence type="ECO:0000313" key="3">
    <source>
        <dbReference type="Proteomes" id="UP000753802"/>
    </source>
</evidence>
<dbReference type="EMBL" id="JAACJS010000002">
    <property type="protein sequence ID" value="NCI48593.1"/>
    <property type="molecule type" value="Genomic_DNA"/>
</dbReference>
<dbReference type="PANTHER" id="PTHR48075:SF5">
    <property type="entry name" value="3-HYDROXYBUTYRYL-COA DEHYDROGENASE"/>
    <property type="match status" value="1"/>
</dbReference>
<gene>
    <name evidence="2" type="ORF">GWC95_01570</name>
</gene>
<dbReference type="Proteomes" id="UP000753802">
    <property type="component" value="Unassembled WGS sequence"/>
</dbReference>
<name>A0ABW9ZTQ9_9BACT</name>